<keyword evidence="1" id="KW-0175">Coiled coil</keyword>
<feature type="compositionally biased region" description="Pro residues" evidence="2">
    <location>
        <begin position="386"/>
        <end position="400"/>
    </location>
</feature>
<dbReference type="RefSeq" id="XP_006691228.1">
    <property type="nucleotide sequence ID" value="XM_006691165.1"/>
</dbReference>
<dbReference type="KEGG" id="cthr:CTHT_0006970"/>
<dbReference type="OrthoDB" id="4203839at2759"/>
<dbReference type="GeneID" id="18254735"/>
<accession>G0RYK0</accession>
<name>G0RYK0_CHATD</name>
<proteinExistence type="predicted"/>
<feature type="region of interest" description="Disordered" evidence="2">
    <location>
        <begin position="262"/>
        <end position="290"/>
    </location>
</feature>
<reference evidence="3 4" key="1">
    <citation type="journal article" date="2011" name="Cell">
        <title>Insight into structure and assembly of the nuclear pore complex by utilizing the genome of a eukaryotic thermophile.</title>
        <authorList>
            <person name="Amlacher S."/>
            <person name="Sarges P."/>
            <person name="Flemming D."/>
            <person name="van Noort V."/>
            <person name="Kunze R."/>
            <person name="Devos D.P."/>
            <person name="Arumugam M."/>
            <person name="Bork P."/>
            <person name="Hurt E."/>
        </authorList>
    </citation>
    <scope>NUCLEOTIDE SEQUENCE [LARGE SCALE GENOMIC DNA]</scope>
    <source>
        <strain evidence="4">DSM 1495 / CBS 144.50 / IMI 039719</strain>
    </source>
</reference>
<evidence type="ECO:0000313" key="4">
    <source>
        <dbReference type="Proteomes" id="UP000008066"/>
    </source>
</evidence>
<sequence length="689" mass="75805">MAGRPANTGRFHALLSRAASSSSDSSSEGSSSLDLPTSAGKPASSGAGPSKAAAPSAPMGAPASGNGPSRQAQGLLPATPIVGNDRGASIPASTTEAFIEAMQALSLRPDEKLHPAHQALRDQACKLQSRIWGLRQGMQAQSSVVPADLIASFEFDLKLLIGTTVTINKLGDDLATELKKAQDDVKRLTDRVNALERDVESRQRREENLQRLVSKAEEDKKLIAMLQDQVDGKRSLWMDVHRDPQERAAALQNLARSSALISPTYPNFPRPAETKPYQPRQGGPTLMGPPRPVSAMGHIPPAMRQGPHHPPTHLSGAQTMRARTNLMGFGHPPHHRQASMALTPTGPSQPPRFAGTYLGNMPSSQYSVAPKGSFQNFDSPECSNPPAFPAAPGPTLSPVPPPNALISDKDVHMWAGEFQTLFSLINGFCNTYFRELPCLNDDLRNRLQKEAKGALWDYVCKVCHTLPGSSQSNGERALRLLHDRVARPYLMERLILQHIVNSIFHYEGWNDYSDDVDAEMARIHRDLKFIEPARTFERQMCVDRRAELIKKMTTGPNAPAFKNHKLNQHHQHLKTIVTPLLPYDPNRKKSDLTNEALYDLFAVVNAAWELSSKMMMSRFTFSFDWAQGHDRFSAETHDAIACDIHPTILQRDHWLVKLGVTPIITARSDAGLSIATRTILKSGVLVTRM</sequence>
<feature type="region of interest" description="Disordered" evidence="2">
    <location>
        <begin position="377"/>
        <end position="400"/>
    </location>
</feature>
<dbReference type="eggNOG" id="ENOG502T05Z">
    <property type="taxonomic scope" value="Eukaryota"/>
</dbReference>
<gene>
    <name evidence="3" type="ORF">CTHT_0006970</name>
</gene>
<dbReference type="AlphaFoldDB" id="G0RYK0"/>
<evidence type="ECO:0000256" key="1">
    <source>
        <dbReference type="SAM" id="Coils"/>
    </source>
</evidence>
<organism evidence="4">
    <name type="scientific">Chaetomium thermophilum (strain DSM 1495 / CBS 144.50 / IMI 039719)</name>
    <name type="common">Thermochaetoides thermophila</name>
    <dbReference type="NCBI Taxonomy" id="759272"/>
    <lineage>
        <taxon>Eukaryota</taxon>
        <taxon>Fungi</taxon>
        <taxon>Dikarya</taxon>
        <taxon>Ascomycota</taxon>
        <taxon>Pezizomycotina</taxon>
        <taxon>Sordariomycetes</taxon>
        <taxon>Sordariomycetidae</taxon>
        <taxon>Sordariales</taxon>
        <taxon>Chaetomiaceae</taxon>
        <taxon>Thermochaetoides</taxon>
    </lineage>
</organism>
<evidence type="ECO:0000256" key="2">
    <source>
        <dbReference type="SAM" id="MobiDB-lite"/>
    </source>
</evidence>
<protein>
    <submittedName>
        <fullName evidence="3">Uncharacterized protein</fullName>
    </submittedName>
</protein>
<dbReference type="OMA" id="EFSKVRC"/>
<dbReference type="Proteomes" id="UP000008066">
    <property type="component" value="Unassembled WGS sequence"/>
</dbReference>
<keyword evidence="4" id="KW-1185">Reference proteome</keyword>
<dbReference type="HOGENOM" id="CLU_389789_0_0_1"/>
<feature type="coiled-coil region" evidence="1">
    <location>
        <begin position="171"/>
        <end position="229"/>
    </location>
</feature>
<feature type="region of interest" description="Disordered" evidence="2">
    <location>
        <begin position="1"/>
        <end position="87"/>
    </location>
</feature>
<dbReference type="EMBL" id="GL988032">
    <property type="protein sequence ID" value="EGS23986.1"/>
    <property type="molecule type" value="Genomic_DNA"/>
</dbReference>
<feature type="compositionally biased region" description="Low complexity" evidence="2">
    <location>
        <begin position="13"/>
        <end position="69"/>
    </location>
</feature>
<evidence type="ECO:0000313" key="3">
    <source>
        <dbReference type="EMBL" id="EGS23986.1"/>
    </source>
</evidence>